<dbReference type="InterPro" id="IPR049704">
    <property type="entry name" value="Aminotrans_3_PPA_site"/>
</dbReference>
<protein>
    <submittedName>
        <fullName evidence="4">PLP-dependent transferase</fullName>
    </submittedName>
</protein>
<evidence type="ECO:0000256" key="1">
    <source>
        <dbReference type="ARBA" id="ARBA00004173"/>
    </source>
</evidence>
<dbReference type="InterPro" id="IPR027417">
    <property type="entry name" value="P-loop_NTPase"/>
</dbReference>
<name>A0AAD6ZM22_9AGAR</name>
<dbReference type="GO" id="GO:0030170">
    <property type="term" value="F:pyridoxal phosphate binding"/>
    <property type="evidence" value="ECO:0007669"/>
    <property type="project" value="InterPro"/>
</dbReference>
<dbReference type="Gene3D" id="3.40.640.10">
    <property type="entry name" value="Type I PLP-dependent aspartate aminotransferase-like (Major domain)"/>
    <property type="match status" value="1"/>
</dbReference>
<evidence type="ECO:0000256" key="2">
    <source>
        <dbReference type="ARBA" id="ARBA00022576"/>
    </source>
</evidence>
<dbReference type="SUPFAM" id="SSF52540">
    <property type="entry name" value="P-loop containing nucleoside triphosphate hydrolases"/>
    <property type="match status" value="1"/>
</dbReference>
<dbReference type="InterPro" id="IPR015424">
    <property type="entry name" value="PyrdxlP-dep_Trfase"/>
</dbReference>
<keyword evidence="5" id="KW-1185">Reference proteome</keyword>
<evidence type="ECO:0000313" key="4">
    <source>
        <dbReference type="EMBL" id="KAJ7328822.1"/>
    </source>
</evidence>
<dbReference type="GO" id="GO:0004015">
    <property type="term" value="F:adenosylmethionine-8-amino-7-oxononanoate transaminase activity"/>
    <property type="evidence" value="ECO:0007669"/>
    <property type="project" value="TreeGrafter"/>
</dbReference>
<sequence>MSLLFKHLRIHQIFGANTDVGKTILTTALVRASASLKNEVFYLKPISTGPIQDADDEHIIRHSSTFKDRVHADCLYRFHVPVSPHLAAQLAAGEESQKIVPDGTFINSIRSYVQRSASRASGPAHMYVETAGGVHSPTLSGTTQLDCYRPLFLPTVLIGDSRLGGISATISAYESLLLRGYIVDAILLFRDDYYRNSEYLTPYFAERGVAVTATDPPPPKASDAAETFASTERYYENLDILPTVRDLNTRHEERLAELDSMPRRSLDAFWWPFVQHGLVKGEKDVTVIDSASSDFFSVYNSQTTDKKSSLDAQLDSSASWWTQAFGHAHPALTLAAARASGRYGHVMFPQATHAPALELAERLLDGPGKGWASRVFFSDDGSTAMEVALKMALRAYSVRNNLRGIERKKVGVLGLKGSYHGDTIGAMDACAEEGVYTCEWHNAKGFWLDPPTISIQHGRPVIALPPALAASDTMCESDVASDSESWVYDVAGRLQTPLAEVYRDYISRTLDGLHSARGVPRLAALVLEPIVMGAGGMIFVDPLFQRILVDVVRARDESPATEPGSWRGLPVIYDEVFVGLYRLGMQSTIPLLGATPDISVNAKILTGGLVPLATTLASDSIFRAFYGPDKAEALLHGHSYTAHALGCEVANESMKLIEKATQSEAWLAAQARWQEPGTRNSVWSFWDPEFVQTVSSMDTVAEVMALGTVLAIKVKDSGAGYVSQSAQTLLQSLKVTDSESPSEVPDFSVHFRTLGNVAYFMTSLNTAPETIRILENKIWNVLQNSD</sequence>
<dbReference type="PANTHER" id="PTHR42684">
    <property type="entry name" value="ADENOSYLMETHIONINE-8-AMINO-7-OXONONANOATE AMINOTRANSFERASE"/>
    <property type="match status" value="1"/>
</dbReference>
<evidence type="ECO:0000313" key="5">
    <source>
        <dbReference type="Proteomes" id="UP001218218"/>
    </source>
</evidence>
<accession>A0AAD6ZM22</accession>
<dbReference type="Proteomes" id="UP001218218">
    <property type="component" value="Unassembled WGS sequence"/>
</dbReference>
<dbReference type="EMBL" id="JARIHO010000038">
    <property type="protein sequence ID" value="KAJ7328822.1"/>
    <property type="molecule type" value="Genomic_DNA"/>
</dbReference>
<proteinExistence type="predicted"/>
<keyword evidence="3 4" id="KW-0808">Transferase</keyword>
<dbReference type="AlphaFoldDB" id="A0AAD6ZM22"/>
<dbReference type="InterPro" id="IPR015421">
    <property type="entry name" value="PyrdxlP-dep_Trfase_major"/>
</dbReference>
<evidence type="ECO:0000256" key="3">
    <source>
        <dbReference type="ARBA" id="ARBA00022679"/>
    </source>
</evidence>
<dbReference type="Gene3D" id="3.40.50.300">
    <property type="entry name" value="P-loop containing nucleotide triphosphate hydrolases"/>
    <property type="match status" value="1"/>
</dbReference>
<dbReference type="GO" id="GO:0005739">
    <property type="term" value="C:mitochondrion"/>
    <property type="evidence" value="ECO:0007669"/>
    <property type="project" value="UniProtKB-SubCell"/>
</dbReference>
<dbReference type="InterPro" id="IPR005814">
    <property type="entry name" value="Aminotrans_3"/>
</dbReference>
<comment type="caution">
    <text evidence="4">The sequence shown here is derived from an EMBL/GenBank/DDBJ whole genome shotgun (WGS) entry which is preliminary data.</text>
</comment>
<dbReference type="FunFam" id="3.90.1150.10:FF:000080">
    <property type="entry name" value="Bifunctional dethiobiotin synthetase/adenosylmethionine-8-amino-7-oxononanoate aminotransferase"/>
    <property type="match status" value="1"/>
</dbReference>
<keyword evidence="2" id="KW-0032">Aminotransferase</keyword>
<dbReference type="GO" id="GO:0004141">
    <property type="term" value="F:dethiobiotin synthase activity"/>
    <property type="evidence" value="ECO:0007669"/>
    <property type="project" value="TreeGrafter"/>
</dbReference>
<gene>
    <name evidence="4" type="ORF">DFH08DRAFT_786443</name>
</gene>
<dbReference type="Pfam" id="PF13500">
    <property type="entry name" value="AAA_26"/>
    <property type="match status" value="1"/>
</dbReference>
<dbReference type="PROSITE" id="PS00600">
    <property type="entry name" value="AA_TRANSFER_CLASS_3"/>
    <property type="match status" value="1"/>
</dbReference>
<organism evidence="4 5">
    <name type="scientific">Mycena albidolilacea</name>
    <dbReference type="NCBI Taxonomy" id="1033008"/>
    <lineage>
        <taxon>Eukaryota</taxon>
        <taxon>Fungi</taxon>
        <taxon>Dikarya</taxon>
        <taxon>Basidiomycota</taxon>
        <taxon>Agaricomycotina</taxon>
        <taxon>Agaricomycetes</taxon>
        <taxon>Agaricomycetidae</taxon>
        <taxon>Agaricales</taxon>
        <taxon>Marasmiineae</taxon>
        <taxon>Mycenaceae</taxon>
        <taxon>Mycena</taxon>
    </lineage>
</organism>
<reference evidence="4" key="1">
    <citation type="submission" date="2023-03" db="EMBL/GenBank/DDBJ databases">
        <title>Massive genome expansion in bonnet fungi (Mycena s.s.) driven by repeated elements and novel gene families across ecological guilds.</title>
        <authorList>
            <consortium name="Lawrence Berkeley National Laboratory"/>
            <person name="Harder C.B."/>
            <person name="Miyauchi S."/>
            <person name="Viragh M."/>
            <person name="Kuo A."/>
            <person name="Thoen E."/>
            <person name="Andreopoulos B."/>
            <person name="Lu D."/>
            <person name="Skrede I."/>
            <person name="Drula E."/>
            <person name="Henrissat B."/>
            <person name="Morin E."/>
            <person name="Kohler A."/>
            <person name="Barry K."/>
            <person name="LaButti K."/>
            <person name="Morin E."/>
            <person name="Salamov A."/>
            <person name="Lipzen A."/>
            <person name="Mereny Z."/>
            <person name="Hegedus B."/>
            <person name="Baldrian P."/>
            <person name="Stursova M."/>
            <person name="Weitz H."/>
            <person name="Taylor A."/>
            <person name="Grigoriev I.V."/>
            <person name="Nagy L.G."/>
            <person name="Martin F."/>
            <person name="Kauserud H."/>
        </authorList>
    </citation>
    <scope>NUCLEOTIDE SEQUENCE</scope>
    <source>
        <strain evidence="4">CBHHK002</strain>
    </source>
</reference>
<dbReference type="Pfam" id="PF00202">
    <property type="entry name" value="Aminotran_3"/>
    <property type="match status" value="1"/>
</dbReference>
<dbReference type="GO" id="GO:0009102">
    <property type="term" value="P:biotin biosynthetic process"/>
    <property type="evidence" value="ECO:0007669"/>
    <property type="project" value="TreeGrafter"/>
</dbReference>
<dbReference type="PANTHER" id="PTHR42684:SF3">
    <property type="entry name" value="ADENOSYLMETHIONINE-8-AMINO-7-OXONONANOATE AMINOTRANSFERASE"/>
    <property type="match status" value="1"/>
</dbReference>
<dbReference type="CDD" id="cd03109">
    <property type="entry name" value="DTBS"/>
    <property type="match status" value="1"/>
</dbReference>
<dbReference type="SUPFAM" id="SSF53383">
    <property type="entry name" value="PLP-dependent transferases"/>
    <property type="match status" value="1"/>
</dbReference>
<comment type="subcellular location">
    <subcellularLocation>
        <location evidence="1">Mitochondrion</location>
    </subcellularLocation>
</comment>